<evidence type="ECO:0000313" key="2">
    <source>
        <dbReference type="Proteomes" id="UP001519363"/>
    </source>
</evidence>
<accession>A0ABS5AH81</accession>
<dbReference type="SUPFAM" id="SSF48452">
    <property type="entry name" value="TPR-like"/>
    <property type="match status" value="1"/>
</dbReference>
<sequence>MVHVVTLAERATGSPRTVLRQAFQDLPTARGDDRARRRLAACLAHVELGEPIPAHRQARLALAGAVDPVLRAEIRLARAWLAVETGRPRAALSELDEATPLTGLARTKADFLRAAANYALREPLDLGRAVTELAPEPRWQANALIIRGADACHRGRPAEGSADFARAAELLTEIGLPDRAAVCLHNQGFAQLRMGNRRAALALFDRAAVDPHQHPEVLLDRAEALADAGAALAALRRAESLLTALGRERKLVEAKIRIAQHLLGSGDFAGAEQAAGEARRLLRAQRRPAWAVLAQVVELRARVRDGRELVGPGWDQSAAQVREWPEIPVQPVGPALPRALRPRELARVADRCAALGWPAEADELRLAAGRVASALGDPFAEELLARVRTPAVRWRAQAELASGPAAQRICRRGLRERRDPELLAIGLREALRGGEARAVAEWVRRGRGSSTPGLEYFLFQDWLWLAWSGRVWRLVPAAVLSQELAVLRLSGQGLDRIQELLLPEIPEGPVEVVPCREVTAVPWGALPGLAGREIRVRTPGWRPGVRRDAPPLWVAGPGLPGAEAEVRGLHAEFGGTLLVGATVGAVLRAVARAGTVHIAAHGRHYAGGVELADGVLALAEVFGRAGGVVVLAACGAGRGVWEGAGTVVAPVLDLPDAGVPFAGFHRGLARGRAPAALVGRGLGQWGFVCQEPSLARRSRASSRTSSRLQ</sequence>
<gene>
    <name evidence="1" type="ORF">JOF53_004812</name>
</gene>
<dbReference type="Proteomes" id="UP001519363">
    <property type="component" value="Unassembled WGS sequence"/>
</dbReference>
<proteinExistence type="predicted"/>
<protein>
    <submittedName>
        <fullName evidence="1">Tetratricopeptide (TPR) repeat protein</fullName>
    </submittedName>
</protein>
<dbReference type="EMBL" id="JAGIOO010000001">
    <property type="protein sequence ID" value="MBP2475940.1"/>
    <property type="molecule type" value="Genomic_DNA"/>
</dbReference>
<dbReference type="Gene3D" id="1.25.40.10">
    <property type="entry name" value="Tetratricopeptide repeat domain"/>
    <property type="match status" value="1"/>
</dbReference>
<reference evidence="1 2" key="1">
    <citation type="submission" date="2021-03" db="EMBL/GenBank/DDBJ databases">
        <title>Sequencing the genomes of 1000 actinobacteria strains.</title>
        <authorList>
            <person name="Klenk H.-P."/>
        </authorList>
    </citation>
    <scope>NUCLEOTIDE SEQUENCE [LARGE SCALE GENOMIC DNA]</scope>
    <source>
        <strain evidence="1 2">DSM 44580</strain>
    </source>
</reference>
<name>A0ABS5AH81_9PSEU</name>
<comment type="caution">
    <text evidence="1">The sequence shown here is derived from an EMBL/GenBank/DDBJ whole genome shotgun (WGS) entry which is preliminary data.</text>
</comment>
<organism evidence="1 2">
    <name type="scientific">Crossiella equi</name>
    <dbReference type="NCBI Taxonomy" id="130796"/>
    <lineage>
        <taxon>Bacteria</taxon>
        <taxon>Bacillati</taxon>
        <taxon>Actinomycetota</taxon>
        <taxon>Actinomycetes</taxon>
        <taxon>Pseudonocardiales</taxon>
        <taxon>Pseudonocardiaceae</taxon>
        <taxon>Crossiella</taxon>
    </lineage>
</organism>
<evidence type="ECO:0000313" key="1">
    <source>
        <dbReference type="EMBL" id="MBP2475940.1"/>
    </source>
</evidence>
<dbReference type="RefSeq" id="WP_209707262.1">
    <property type="nucleotide sequence ID" value="NZ_JAGIOO010000001.1"/>
</dbReference>
<dbReference type="InterPro" id="IPR011990">
    <property type="entry name" value="TPR-like_helical_dom_sf"/>
</dbReference>
<keyword evidence="2" id="KW-1185">Reference proteome</keyword>